<reference evidence="4 5" key="1">
    <citation type="journal article" date="2019" name="Int. J. Syst. Evol. Microbiol.">
        <title>The Global Catalogue of Microorganisms (GCM) 10K type strain sequencing project: providing services to taxonomists for standard genome sequencing and annotation.</title>
        <authorList>
            <consortium name="The Broad Institute Genomics Platform"/>
            <consortium name="The Broad Institute Genome Sequencing Center for Infectious Disease"/>
            <person name="Wu L."/>
            <person name="Ma J."/>
        </authorList>
    </citation>
    <scope>NUCLEOTIDE SEQUENCE [LARGE SCALE GENOMIC DNA]</scope>
    <source>
        <strain evidence="4 5">JCM 16009</strain>
    </source>
</reference>
<dbReference type="EMBL" id="BAAAQK010000028">
    <property type="protein sequence ID" value="GAA1875937.1"/>
    <property type="molecule type" value="Genomic_DNA"/>
</dbReference>
<evidence type="ECO:0000313" key="4">
    <source>
        <dbReference type="EMBL" id="GAA1875937.1"/>
    </source>
</evidence>
<evidence type="ECO:0000313" key="5">
    <source>
        <dbReference type="Proteomes" id="UP001500449"/>
    </source>
</evidence>
<accession>A0ABN2NMI3</accession>
<gene>
    <name evidence="4" type="ORF">GCM10009836_66520</name>
</gene>
<feature type="transmembrane region" description="Helical" evidence="2">
    <location>
        <begin position="122"/>
        <end position="139"/>
    </location>
</feature>
<feature type="domain" description="DUF1707" evidence="3">
    <location>
        <begin position="8"/>
        <end position="60"/>
    </location>
</feature>
<protein>
    <recommendedName>
        <fullName evidence="3">DUF1707 domain-containing protein</fullName>
    </recommendedName>
</protein>
<name>A0ABN2NMI3_9PSEU</name>
<organism evidence="4 5">
    <name type="scientific">Pseudonocardia ailaonensis</name>
    <dbReference type="NCBI Taxonomy" id="367279"/>
    <lineage>
        <taxon>Bacteria</taxon>
        <taxon>Bacillati</taxon>
        <taxon>Actinomycetota</taxon>
        <taxon>Actinomycetes</taxon>
        <taxon>Pseudonocardiales</taxon>
        <taxon>Pseudonocardiaceae</taxon>
        <taxon>Pseudonocardia</taxon>
    </lineage>
</organism>
<proteinExistence type="predicted"/>
<evidence type="ECO:0000259" key="3">
    <source>
        <dbReference type="Pfam" id="PF08044"/>
    </source>
</evidence>
<keyword evidence="5" id="KW-1185">Reference proteome</keyword>
<sequence length="165" mass="18068">MTVGDGQLRIGTAERESASRALNTHLEEGRLGVEEYADRSAKAAVATTAAELTELFTDLPAPHPSLPGSRNTATLATAANTQPSVTETAAPARFSGWGTRIAASSPILALVLFVALNSVHFPYAWLAFLLIPLVGAMGFSRERQEAREREREQRRILRDRDRRER</sequence>
<evidence type="ECO:0000256" key="2">
    <source>
        <dbReference type="SAM" id="Phobius"/>
    </source>
</evidence>
<dbReference type="Pfam" id="PF08044">
    <property type="entry name" value="DUF1707"/>
    <property type="match status" value="1"/>
</dbReference>
<keyword evidence="2" id="KW-1133">Transmembrane helix</keyword>
<dbReference type="Proteomes" id="UP001500449">
    <property type="component" value="Unassembled WGS sequence"/>
</dbReference>
<evidence type="ECO:0000256" key="1">
    <source>
        <dbReference type="SAM" id="MobiDB-lite"/>
    </source>
</evidence>
<keyword evidence="2" id="KW-0812">Transmembrane</keyword>
<feature type="region of interest" description="Disordered" evidence="1">
    <location>
        <begin position="141"/>
        <end position="165"/>
    </location>
</feature>
<dbReference type="InterPro" id="IPR012551">
    <property type="entry name" value="DUF1707_SHOCT-like"/>
</dbReference>
<dbReference type="RefSeq" id="WP_344426466.1">
    <property type="nucleotide sequence ID" value="NZ_BAAAQK010000028.1"/>
</dbReference>
<keyword evidence="2" id="KW-0472">Membrane</keyword>
<comment type="caution">
    <text evidence="4">The sequence shown here is derived from an EMBL/GenBank/DDBJ whole genome shotgun (WGS) entry which is preliminary data.</text>
</comment>
<feature type="transmembrane region" description="Helical" evidence="2">
    <location>
        <begin position="97"/>
        <end position="116"/>
    </location>
</feature>